<accession>A7MIL3</accession>
<name>A7MIL3_CROS8</name>
<evidence type="ECO:0000313" key="2">
    <source>
        <dbReference type="Proteomes" id="UP000000260"/>
    </source>
</evidence>
<dbReference type="Proteomes" id="UP000000260">
    <property type="component" value="Chromosome"/>
</dbReference>
<proteinExistence type="predicted"/>
<dbReference type="AlphaFoldDB" id="A7MIL3"/>
<dbReference type="KEGG" id="esa:ESA_03318"/>
<dbReference type="EMBL" id="CP000783">
    <property type="protein sequence ID" value="ABU78539.1"/>
    <property type="molecule type" value="Genomic_DNA"/>
</dbReference>
<dbReference type="HOGENOM" id="CLU_3167044_0_0_6"/>
<gene>
    <name evidence="1" type="ordered locus">ESA_03318</name>
</gene>
<protein>
    <submittedName>
        <fullName evidence="1">Uncharacterized protein</fullName>
    </submittedName>
</protein>
<keyword evidence="2" id="KW-1185">Reference proteome</keyword>
<sequence length="47" mass="5534">MFVLLKALFKSLLFFKIIFIGCDWRNRNWPIMIVSAESTALTFHEGK</sequence>
<evidence type="ECO:0000313" key="1">
    <source>
        <dbReference type="EMBL" id="ABU78539.1"/>
    </source>
</evidence>
<reference evidence="1 2" key="1">
    <citation type="journal article" date="2010" name="PLoS ONE">
        <title>Genome sequence of Cronobacter sakazakii BAA-894 and comparative genomic hybridization analysis with other Cronobacter species.</title>
        <authorList>
            <person name="Kucerova E."/>
            <person name="Clifton S.W."/>
            <person name="Xia X.Q."/>
            <person name="Long F."/>
            <person name="Porwollik S."/>
            <person name="Fulton L."/>
            <person name="Fronick C."/>
            <person name="Minx P."/>
            <person name="Kyung K."/>
            <person name="Warren W."/>
            <person name="Fulton R."/>
            <person name="Feng D."/>
            <person name="Wollam A."/>
            <person name="Shah N."/>
            <person name="Bhonagiri V."/>
            <person name="Nash W.E."/>
            <person name="Hallsworth-Pepin K."/>
            <person name="Wilson R.K."/>
            <person name="McClelland M."/>
            <person name="Forsythe S.J."/>
        </authorList>
    </citation>
    <scope>NUCLEOTIDE SEQUENCE [LARGE SCALE GENOMIC DNA]</scope>
    <source>
        <strain evidence="1 2">ATCC BAA-894</strain>
    </source>
</reference>
<organism evidence="1 2">
    <name type="scientific">Cronobacter sakazakii (strain ATCC BAA-894)</name>
    <name type="common">Enterobacter sakazakii</name>
    <dbReference type="NCBI Taxonomy" id="290339"/>
    <lineage>
        <taxon>Bacteria</taxon>
        <taxon>Pseudomonadati</taxon>
        <taxon>Pseudomonadota</taxon>
        <taxon>Gammaproteobacteria</taxon>
        <taxon>Enterobacterales</taxon>
        <taxon>Enterobacteriaceae</taxon>
        <taxon>Cronobacter</taxon>
    </lineage>
</organism>